<dbReference type="EC" id="2.7.8.5" evidence="6"/>
<protein>
    <recommendedName>
        <fullName evidence="7">CDP-diacylglycerol--glycerol-3-phosphate 3-phosphatidyltransferase</fullName>
        <ecNumber evidence="6">2.7.8.5</ecNumber>
    </recommendedName>
    <alternativeName>
        <fullName evidence="16">Phosphatidylglycerophosphate synthase</fullName>
    </alternativeName>
</protein>
<keyword evidence="13" id="KW-0472">Membrane</keyword>
<dbReference type="Proteomes" id="UP000192727">
    <property type="component" value="Chromosome"/>
</dbReference>
<dbReference type="InterPro" id="IPR000462">
    <property type="entry name" value="CDP-OH_P_trans"/>
</dbReference>
<comment type="similarity">
    <text evidence="5 18">Belongs to the CDP-alcohol phosphatidyltransferase class-I family.</text>
</comment>
<keyword evidence="11" id="KW-1133">Transmembrane helix</keyword>
<dbReference type="PANTHER" id="PTHR14269">
    <property type="entry name" value="CDP-DIACYLGLYCEROL--GLYCEROL-3-PHOSPHATE 3-PHOSPHATIDYLTRANSFERASE-RELATED"/>
    <property type="match status" value="1"/>
</dbReference>
<dbReference type="InterPro" id="IPR043130">
    <property type="entry name" value="CDP-OH_PTrfase_TM_dom"/>
</dbReference>
<evidence type="ECO:0000256" key="16">
    <source>
        <dbReference type="ARBA" id="ARBA00033018"/>
    </source>
</evidence>
<dbReference type="PANTHER" id="PTHR14269:SF62">
    <property type="entry name" value="CDP-DIACYLGLYCEROL--GLYCEROL-3-PHOSPHATE 3-PHOSPHATIDYLTRANSFERASE 1, CHLOROPLASTIC"/>
    <property type="match status" value="1"/>
</dbReference>
<dbReference type="Gene3D" id="1.20.120.1760">
    <property type="match status" value="1"/>
</dbReference>
<organism evidence="19 20">
    <name type="scientific">Paenibacillus larvae subsp. pulvifaciens</name>
    <dbReference type="NCBI Taxonomy" id="1477"/>
    <lineage>
        <taxon>Bacteria</taxon>
        <taxon>Bacillati</taxon>
        <taxon>Bacillota</taxon>
        <taxon>Bacilli</taxon>
        <taxon>Bacillales</taxon>
        <taxon>Paenibacillaceae</taxon>
        <taxon>Paenibacillus</taxon>
    </lineage>
</organism>
<evidence type="ECO:0000256" key="17">
    <source>
        <dbReference type="ARBA" id="ARBA00048586"/>
    </source>
</evidence>
<dbReference type="RefSeq" id="WP_024092886.1">
    <property type="nucleotide sequence ID" value="NZ_CP019794.1"/>
</dbReference>
<evidence type="ECO:0000256" key="14">
    <source>
        <dbReference type="ARBA" id="ARBA00023209"/>
    </source>
</evidence>
<dbReference type="PIRSF" id="PIRSF000847">
    <property type="entry name" value="Phos_ph_gly_syn"/>
    <property type="match status" value="1"/>
</dbReference>
<keyword evidence="10" id="KW-0812">Transmembrane</keyword>
<evidence type="ECO:0000256" key="15">
    <source>
        <dbReference type="ARBA" id="ARBA00023264"/>
    </source>
</evidence>
<evidence type="ECO:0000256" key="13">
    <source>
        <dbReference type="ARBA" id="ARBA00023136"/>
    </source>
</evidence>
<dbReference type="InterPro" id="IPR048254">
    <property type="entry name" value="CDP_ALCOHOL_P_TRANSF_CS"/>
</dbReference>
<comment type="pathway">
    <text evidence="3">Phospholipid metabolism; phosphatidylglycerol biosynthesis; phosphatidylglycerol from CDP-diacylglycerol: step 1/2.</text>
</comment>
<evidence type="ECO:0000256" key="6">
    <source>
        <dbReference type="ARBA" id="ARBA00013170"/>
    </source>
</evidence>
<comment type="function">
    <text evidence="1">This protein catalyzes the committed step to the synthesis of the acidic phospholipids.</text>
</comment>
<dbReference type="PROSITE" id="PS00379">
    <property type="entry name" value="CDP_ALCOHOL_P_TRANSF"/>
    <property type="match status" value="1"/>
</dbReference>
<dbReference type="AlphaFoldDB" id="A0A1U9YNP3"/>
<keyword evidence="8" id="KW-0444">Lipid biosynthesis</keyword>
<comment type="subcellular location">
    <subcellularLocation>
        <location evidence="2">Membrane</location>
        <topology evidence="2">Multi-pass membrane protein</topology>
    </subcellularLocation>
</comment>
<gene>
    <name evidence="19" type="ORF">B7C51_12440</name>
</gene>
<evidence type="ECO:0000256" key="1">
    <source>
        <dbReference type="ARBA" id="ARBA00003973"/>
    </source>
</evidence>
<evidence type="ECO:0000313" key="20">
    <source>
        <dbReference type="Proteomes" id="UP000192727"/>
    </source>
</evidence>
<name>A0A1U9YNP3_9BACL</name>
<evidence type="ECO:0000313" key="19">
    <source>
        <dbReference type="EMBL" id="ARF68444.1"/>
    </source>
</evidence>
<evidence type="ECO:0000256" key="12">
    <source>
        <dbReference type="ARBA" id="ARBA00023098"/>
    </source>
</evidence>
<keyword evidence="15" id="KW-1208">Phospholipid metabolism</keyword>
<dbReference type="GO" id="GO:0016020">
    <property type="term" value="C:membrane"/>
    <property type="evidence" value="ECO:0007669"/>
    <property type="project" value="UniProtKB-SubCell"/>
</dbReference>
<sequence length="174" mass="19579">MNLPNTLTLSRFFLIPAYMYVFYLGYIKTSFIILLLAGLTDIIDGRMARSRGQVTQVGVMLDPLADKLMMITVIISLVLSGRVPWTAAAAIFFRDIGMIVCSAFFHFRGKKTVPANIMGKLTTVLFYIAILLVIFEIPLAIPYLWFVIIVSYITSILYAFQFVTINQGEESKLS</sequence>
<evidence type="ECO:0000256" key="8">
    <source>
        <dbReference type="ARBA" id="ARBA00022516"/>
    </source>
</evidence>
<dbReference type="Pfam" id="PF01066">
    <property type="entry name" value="CDP-OH_P_transf"/>
    <property type="match status" value="1"/>
</dbReference>
<dbReference type="GO" id="GO:0008444">
    <property type="term" value="F:CDP-diacylglycerol-glycerol-3-phosphate 3-phosphatidyltransferase activity"/>
    <property type="evidence" value="ECO:0007669"/>
    <property type="project" value="UniProtKB-EC"/>
</dbReference>
<evidence type="ECO:0000256" key="18">
    <source>
        <dbReference type="RuleBase" id="RU003750"/>
    </source>
</evidence>
<evidence type="ECO:0000256" key="10">
    <source>
        <dbReference type="ARBA" id="ARBA00022692"/>
    </source>
</evidence>
<evidence type="ECO:0000256" key="7">
    <source>
        <dbReference type="ARBA" id="ARBA00014944"/>
    </source>
</evidence>
<dbReference type="InterPro" id="IPR004570">
    <property type="entry name" value="Phosphatidylglycerol_P_synth"/>
</dbReference>
<dbReference type="GO" id="GO:0006655">
    <property type="term" value="P:phosphatidylglycerol biosynthetic process"/>
    <property type="evidence" value="ECO:0007669"/>
    <property type="project" value="UniProtKB-UniPathway"/>
</dbReference>
<evidence type="ECO:0000256" key="5">
    <source>
        <dbReference type="ARBA" id="ARBA00010441"/>
    </source>
</evidence>
<dbReference type="EMBL" id="CP020557">
    <property type="protein sequence ID" value="ARF68444.1"/>
    <property type="molecule type" value="Genomic_DNA"/>
</dbReference>
<evidence type="ECO:0000256" key="4">
    <source>
        <dbReference type="ARBA" id="ARBA00005189"/>
    </source>
</evidence>
<evidence type="ECO:0000256" key="9">
    <source>
        <dbReference type="ARBA" id="ARBA00022679"/>
    </source>
</evidence>
<evidence type="ECO:0000256" key="11">
    <source>
        <dbReference type="ARBA" id="ARBA00022989"/>
    </source>
</evidence>
<comment type="pathway">
    <text evidence="4">Lipid metabolism.</text>
</comment>
<keyword evidence="14" id="KW-0594">Phospholipid biosynthesis</keyword>
<reference evidence="19 20" key="1">
    <citation type="submission" date="2017-03" db="EMBL/GenBank/DDBJ databases">
        <title>Paenibacillus larvae genome sequencing.</title>
        <authorList>
            <person name="Dingman D.W."/>
        </authorList>
    </citation>
    <scope>NUCLEOTIDE SEQUENCE [LARGE SCALE GENOMIC DNA]</scope>
    <source>
        <strain evidence="19 20">SAG 10367</strain>
    </source>
</reference>
<dbReference type="InterPro" id="IPR050324">
    <property type="entry name" value="CDP-alcohol_PTase-I"/>
</dbReference>
<accession>A0A1U9YNP3</accession>
<evidence type="ECO:0000256" key="3">
    <source>
        <dbReference type="ARBA" id="ARBA00005042"/>
    </source>
</evidence>
<proteinExistence type="inferred from homology"/>
<comment type="catalytic activity">
    <reaction evidence="17">
        <text>a CDP-1,2-diacyl-sn-glycerol + sn-glycerol 3-phosphate = a 1,2-diacyl-sn-glycero-3-phospho-(1'-sn-glycero-3'-phosphate) + CMP + H(+)</text>
        <dbReference type="Rhea" id="RHEA:12593"/>
        <dbReference type="ChEBI" id="CHEBI:15378"/>
        <dbReference type="ChEBI" id="CHEBI:57597"/>
        <dbReference type="ChEBI" id="CHEBI:58332"/>
        <dbReference type="ChEBI" id="CHEBI:60110"/>
        <dbReference type="ChEBI" id="CHEBI:60377"/>
        <dbReference type="EC" id="2.7.8.5"/>
    </reaction>
</comment>
<evidence type="ECO:0000256" key="2">
    <source>
        <dbReference type="ARBA" id="ARBA00004141"/>
    </source>
</evidence>
<keyword evidence="12" id="KW-0443">Lipid metabolism</keyword>
<dbReference type="UniPathway" id="UPA00084">
    <property type="reaction ID" value="UER00503"/>
</dbReference>
<keyword evidence="9 18" id="KW-0808">Transferase</keyword>
<dbReference type="GeneID" id="64216965"/>